<proteinExistence type="predicted"/>
<dbReference type="EMBL" id="JARGYC010000003">
    <property type="protein sequence ID" value="MDF0599466.1"/>
    <property type="molecule type" value="Genomic_DNA"/>
</dbReference>
<evidence type="ECO:0000259" key="2">
    <source>
        <dbReference type="Pfam" id="PF07364"/>
    </source>
</evidence>
<dbReference type="Pfam" id="PF07171">
    <property type="entry name" value="MlrC_C"/>
    <property type="match status" value="1"/>
</dbReference>
<evidence type="ECO:0000313" key="4">
    <source>
        <dbReference type="Proteomes" id="UP001220964"/>
    </source>
</evidence>
<reference evidence="3" key="1">
    <citation type="submission" date="2023-03" db="EMBL/GenBank/DDBJ databases">
        <title>Multiphase analysis and comparison of six strains from genera Psychromarinibacter, Lutimaribacter, and Maritimibacter, including a novel species: Psychromarinibacter sediminicola sp. nov.</title>
        <authorList>
            <person name="Wang Y.-H."/>
            <person name="Ye M.-Q."/>
            <person name="Du Z.-J."/>
        </authorList>
    </citation>
    <scope>NUCLEOTIDE SEQUENCE</scope>
    <source>
        <strain evidence="3">C21-152</strain>
    </source>
</reference>
<organism evidence="3 4">
    <name type="scientific">Psychromarinibacter sediminicola</name>
    <dbReference type="NCBI Taxonomy" id="3033385"/>
    <lineage>
        <taxon>Bacteria</taxon>
        <taxon>Pseudomonadati</taxon>
        <taxon>Pseudomonadota</taxon>
        <taxon>Alphaproteobacteria</taxon>
        <taxon>Rhodobacterales</taxon>
        <taxon>Paracoccaceae</taxon>
        <taxon>Psychromarinibacter</taxon>
    </lineage>
</organism>
<dbReference type="InterPro" id="IPR010799">
    <property type="entry name" value="MlrC_C"/>
</dbReference>
<name>A0AAE3NNE1_9RHOB</name>
<dbReference type="Proteomes" id="UP001220964">
    <property type="component" value="Unassembled WGS sequence"/>
</dbReference>
<dbReference type="Pfam" id="PF07364">
    <property type="entry name" value="DUF1485"/>
    <property type="match status" value="1"/>
</dbReference>
<dbReference type="AlphaFoldDB" id="A0AAE3NNE1"/>
<evidence type="ECO:0000259" key="1">
    <source>
        <dbReference type="Pfam" id="PF07171"/>
    </source>
</evidence>
<keyword evidence="4" id="KW-1185">Reference proteome</keyword>
<dbReference type="InterPro" id="IPR015995">
    <property type="entry name" value="MlrC_N"/>
</dbReference>
<protein>
    <submittedName>
        <fullName evidence="3">M81 family metallopeptidase</fullName>
    </submittedName>
</protein>
<gene>
    <name evidence="3" type="ORF">P1J78_01865</name>
</gene>
<comment type="caution">
    <text evidence="3">The sequence shown here is derived from an EMBL/GenBank/DDBJ whole genome shotgun (WGS) entry which is preliminary data.</text>
</comment>
<accession>A0AAE3NNE1</accession>
<evidence type="ECO:0000313" key="3">
    <source>
        <dbReference type="EMBL" id="MDF0599466.1"/>
    </source>
</evidence>
<dbReference type="RefSeq" id="WP_275565612.1">
    <property type="nucleotide sequence ID" value="NZ_JARGYC010000003.1"/>
</dbReference>
<feature type="domain" description="Microcystin LR degradation protein MlrC N-terminal" evidence="2">
    <location>
        <begin position="2"/>
        <end position="288"/>
    </location>
</feature>
<sequence length="513" mass="55175">MRIAIAGLSIEMMLSSPLKTDIDALQEYSGHEMREGNLWMIRGILDRLSREDDVEAVPLCWATALPGGPMTEAAYRRVLDRTLAMLVAQGPFDGVLLVNHGALEVDGLGTDADGDFVSAIRRSVGPDVPIGLALDLHGDMTPELLSSVEVVSVLRTAPHRDDAEVGERVAGQLLRVLREDLSPARAAVRIPLLVPGETAVTAHPPADDLYGSLAALDGRDGLMEANLLLGFAWNDRPWTSVTAVAVSDGDMARAREAATDLARRVWQSRRDFVVRMDVASVEDGLRRALAMDAAPVFLSDSGDNTTAGAPGDLTHVLSAAIDTTNDTTNDRGGDVVVAGITAPALVARLLEAGPGADLEITLGEEHVSRPPTERRVTARVMDGGPHLELDGFQPYRSREAAWARVQIGSVTATFHAQPIGITTPTHFRAMGIDPFAHKVLVVKLGYLHPQLEDFAAAHILLSSEGCAELDLGHLEWRRIPRPMWPLDTGFDWDPEANTYEAQGRRAAVLSGDA</sequence>
<feature type="domain" description="Microcystin LR degradation protein MlrC C-terminal" evidence="1">
    <location>
        <begin position="298"/>
        <end position="478"/>
    </location>
</feature>